<keyword evidence="9" id="KW-0560">Oxidoreductase</keyword>
<dbReference type="PANTHER" id="PTHR21257:SF52">
    <property type="entry name" value="DELTA(14)-STEROL REDUCTASE TM7SF2"/>
    <property type="match status" value="1"/>
</dbReference>
<evidence type="ECO:0000313" key="20">
    <source>
        <dbReference type="EMBL" id="KAL3807336.1"/>
    </source>
</evidence>
<evidence type="ECO:0000256" key="17">
    <source>
        <dbReference type="ARBA" id="ARBA00060577"/>
    </source>
</evidence>
<evidence type="ECO:0000256" key="3">
    <source>
        <dbReference type="ARBA" id="ARBA00012413"/>
    </source>
</evidence>
<dbReference type="GO" id="GO:0016126">
    <property type="term" value="P:sterol biosynthetic process"/>
    <property type="evidence" value="ECO:0007669"/>
    <property type="project" value="UniProtKB-KW"/>
</dbReference>
<feature type="transmembrane region" description="Helical" evidence="19">
    <location>
        <begin position="424"/>
        <end position="443"/>
    </location>
</feature>
<evidence type="ECO:0000256" key="16">
    <source>
        <dbReference type="ARBA" id="ARBA00031227"/>
    </source>
</evidence>
<accession>A0ABD3R7W8</accession>
<gene>
    <name evidence="20" type="ORF">ACHAXA_001308</name>
</gene>
<comment type="pathway">
    <text evidence="17">Steroid biosynthesis.</text>
</comment>
<organism evidence="20 21">
    <name type="scientific">Cyclostephanos tholiformis</name>
    <dbReference type="NCBI Taxonomy" id="382380"/>
    <lineage>
        <taxon>Eukaryota</taxon>
        <taxon>Sar</taxon>
        <taxon>Stramenopiles</taxon>
        <taxon>Ochrophyta</taxon>
        <taxon>Bacillariophyta</taxon>
        <taxon>Coscinodiscophyceae</taxon>
        <taxon>Thalassiosirophycidae</taxon>
        <taxon>Stephanodiscales</taxon>
        <taxon>Stephanodiscaceae</taxon>
        <taxon>Cyclostephanos</taxon>
    </lineage>
</organism>
<dbReference type="GO" id="GO:0016020">
    <property type="term" value="C:membrane"/>
    <property type="evidence" value="ECO:0007669"/>
    <property type="project" value="UniProtKB-SubCell"/>
</dbReference>
<keyword evidence="6" id="KW-0521">NADP</keyword>
<protein>
    <recommendedName>
        <fullName evidence="18">Delta(14)-sterol reductase</fullName>
        <ecNumber evidence="3">1.3.1.70</ecNumber>
    </recommendedName>
    <alternativeName>
        <fullName evidence="15">C-14 sterol reductase</fullName>
    </alternativeName>
    <alternativeName>
        <fullName evidence="16">Sterol C14-reductase</fullName>
    </alternativeName>
</protein>
<sequence length="556" mass="62040">MVGKVKSEGSEFCPMLSSASASSTSTSASTFEYEFGGPIGAFLTLILLPIIILLLTHWTSKGGIFWGDIIDLLVGPPSPSYSLTITKSFSSSFKTRFAYFLCPACDELMIELMKCALVVLLWFIFQVILERVLPCKLVEGVPLPRHQGGEGGGSMSNLCTASTVTSHFGSRSSCWTWDGRAGRTWSSSSREEEGGGGWDIANCDDGGGRRGILGHIFGPGGTGGGHSTITFTKMTRTVLTFGRAPLTWLCDRYAMLAFVTIIYTIFLSTYLYAKSFFRDDINDEGDKGEGGKSARPLLTTRGNSRNHVYDNFMGWELNPRSLGGTFDWKKFCELCPGLMGWMVLNMAMLMRQRECLGYVIGSMMLVNIFQGAYVWDALYQERAILTTMDITDGFGYMLVFGTLAWVPFTYSLQARYLVDHDPLLSWPALAAIVAVNVMGYLIFRGGNGQKDAFRRDLDSAEVSHLTYLCTKHGTRLLTSGWWGLCKINYTGDWILGLSWCMLCGFNSVVPYFYAIYFAILLVHHSVRDYHMCREKYGDDWDKYRSMVPYRFIPGII</sequence>
<feature type="transmembrane region" description="Helical" evidence="19">
    <location>
        <begin position="393"/>
        <end position="412"/>
    </location>
</feature>
<evidence type="ECO:0000256" key="8">
    <source>
        <dbReference type="ARBA" id="ARBA00022989"/>
    </source>
</evidence>
<feature type="transmembrane region" description="Helical" evidence="19">
    <location>
        <begin position="253"/>
        <end position="273"/>
    </location>
</feature>
<evidence type="ECO:0000256" key="7">
    <source>
        <dbReference type="ARBA" id="ARBA00022955"/>
    </source>
</evidence>
<dbReference type="Pfam" id="PF01222">
    <property type="entry name" value="ERG4_ERG24"/>
    <property type="match status" value="1"/>
</dbReference>
<keyword evidence="10" id="KW-0756">Sterol biosynthesis</keyword>
<evidence type="ECO:0000256" key="1">
    <source>
        <dbReference type="ARBA" id="ARBA00004141"/>
    </source>
</evidence>
<evidence type="ECO:0000256" key="13">
    <source>
        <dbReference type="ARBA" id="ARBA00023166"/>
    </source>
</evidence>
<evidence type="ECO:0000256" key="2">
    <source>
        <dbReference type="ARBA" id="ARBA00005402"/>
    </source>
</evidence>
<dbReference type="PANTHER" id="PTHR21257">
    <property type="entry name" value="DELTA(14)-STEROL REDUCTASE"/>
    <property type="match status" value="1"/>
</dbReference>
<evidence type="ECO:0000256" key="19">
    <source>
        <dbReference type="SAM" id="Phobius"/>
    </source>
</evidence>
<keyword evidence="7" id="KW-0752">Steroid biosynthesis</keyword>
<keyword evidence="11" id="KW-0443">Lipid metabolism</keyword>
<dbReference type="GO" id="GO:0050613">
    <property type="term" value="F:Delta14-sterol reductase activity"/>
    <property type="evidence" value="ECO:0007669"/>
    <property type="project" value="UniProtKB-EC"/>
</dbReference>
<evidence type="ECO:0000313" key="21">
    <source>
        <dbReference type="Proteomes" id="UP001530377"/>
    </source>
</evidence>
<evidence type="ECO:0000256" key="12">
    <source>
        <dbReference type="ARBA" id="ARBA00023136"/>
    </source>
</evidence>
<evidence type="ECO:0000256" key="11">
    <source>
        <dbReference type="ARBA" id="ARBA00023098"/>
    </source>
</evidence>
<dbReference type="Gene3D" id="1.20.120.1630">
    <property type="match status" value="1"/>
</dbReference>
<dbReference type="EMBL" id="JALLPB020000640">
    <property type="protein sequence ID" value="KAL3807336.1"/>
    <property type="molecule type" value="Genomic_DNA"/>
</dbReference>
<evidence type="ECO:0000256" key="14">
    <source>
        <dbReference type="ARBA" id="ARBA00023221"/>
    </source>
</evidence>
<dbReference type="FunFam" id="1.20.120.1630:FF:000011">
    <property type="entry name" value="Delta(14)-sterol reductase"/>
    <property type="match status" value="1"/>
</dbReference>
<keyword evidence="12 19" id="KW-0472">Membrane</keyword>
<proteinExistence type="inferred from homology"/>
<keyword evidence="14" id="KW-0753">Steroid metabolism</keyword>
<evidence type="ECO:0000256" key="4">
    <source>
        <dbReference type="ARBA" id="ARBA00022516"/>
    </source>
</evidence>
<dbReference type="Proteomes" id="UP001530377">
    <property type="component" value="Unassembled WGS sequence"/>
</dbReference>
<feature type="transmembrane region" description="Helical" evidence="19">
    <location>
        <begin position="35"/>
        <end position="55"/>
    </location>
</feature>
<keyword evidence="4" id="KW-0444">Lipid biosynthesis</keyword>
<keyword evidence="21" id="KW-1185">Reference proteome</keyword>
<keyword evidence="5 19" id="KW-0812">Transmembrane</keyword>
<comment type="subcellular location">
    <subcellularLocation>
        <location evidence="1">Membrane</location>
        <topology evidence="1">Multi-pass membrane protein</topology>
    </subcellularLocation>
</comment>
<evidence type="ECO:0000256" key="15">
    <source>
        <dbReference type="ARBA" id="ARBA00030165"/>
    </source>
</evidence>
<dbReference type="InterPro" id="IPR001171">
    <property type="entry name" value="ERG24_DHCR-like"/>
</dbReference>
<feature type="transmembrane region" description="Helical" evidence="19">
    <location>
        <begin position="496"/>
        <end position="522"/>
    </location>
</feature>
<feature type="transmembrane region" description="Helical" evidence="19">
    <location>
        <begin position="355"/>
        <end position="373"/>
    </location>
</feature>
<evidence type="ECO:0000256" key="10">
    <source>
        <dbReference type="ARBA" id="ARBA00023011"/>
    </source>
</evidence>
<keyword evidence="13" id="KW-1207">Sterol metabolism</keyword>
<comment type="caution">
    <text evidence="20">The sequence shown here is derived from an EMBL/GenBank/DDBJ whole genome shotgun (WGS) entry which is preliminary data.</text>
</comment>
<comment type="similarity">
    <text evidence="2">Belongs to the ERG4/ERG24 family.</text>
</comment>
<evidence type="ECO:0000256" key="18">
    <source>
        <dbReference type="ARBA" id="ARBA00069705"/>
    </source>
</evidence>
<evidence type="ECO:0000256" key="5">
    <source>
        <dbReference type="ARBA" id="ARBA00022692"/>
    </source>
</evidence>
<dbReference type="EC" id="1.3.1.70" evidence="3"/>
<evidence type="ECO:0000256" key="9">
    <source>
        <dbReference type="ARBA" id="ARBA00023002"/>
    </source>
</evidence>
<dbReference type="AlphaFoldDB" id="A0ABD3R7W8"/>
<evidence type="ECO:0000256" key="6">
    <source>
        <dbReference type="ARBA" id="ARBA00022857"/>
    </source>
</evidence>
<name>A0ABD3R7W8_9STRA</name>
<reference evidence="20 21" key="1">
    <citation type="submission" date="2024-10" db="EMBL/GenBank/DDBJ databases">
        <title>Updated reference genomes for cyclostephanoid diatoms.</title>
        <authorList>
            <person name="Roberts W.R."/>
            <person name="Alverson A.J."/>
        </authorList>
    </citation>
    <scope>NUCLEOTIDE SEQUENCE [LARGE SCALE GENOMIC DNA]</scope>
    <source>
        <strain evidence="20 21">AJA228-03</strain>
    </source>
</reference>
<keyword evidence="8 19" id="KW-1133">Transmembrane helix</keyword>